<dbReference type="InterPro" id="IPR026444">
    <property type="entry name" value="Secre_tail"/>
</dbReference>
<keyword evidence="4" id="KW-1185">Reference proteome</keyword>
<proteinExistence type="predicted"/>
<feature type="domain" description="CBM6" evidence="2">
    <location>
        <begin position="1055"/>
        <end position="1180"/>
    </location>
</feature>
<evidence type="ECO:0000259" key="2">
    <source>
        <dbReference type="PROSITE" id="PS51175"/>
    </source>
</evidence>
<organism evidence="3 4">
    <name type="scientific">Flavihumibacter stibioxidans</name>
    <dbReference type="NCBI Taxonomy" id="1834163"/>
    <lineage>
        <taxon>Bacteria</taxon>
        <taxon>Pseudomonadati</taxon>
        <taxon>Bacteroidota</taxon>
        <taxon>Chitinophagia</taxon>
        <taxon>Chitinophagales</taxon>
        <taxon>Chitinophagaceae</taxon>
        <taxon>Flavihumibacter</taxon>
    </lineage>
</organism>
<sequence length="1293" mass="142560">MYNSTTAKWVHFLQLVLCCALGTSAYAQEDTENPCDTTGRYLYWTGEQNNDFFNEKNWRITVEKPSGPNINGEPVKPTCLPGSNSYLYVICPNQPDLEKDRHPKAGTLEPGAPIRYNLWVESASLTANGAIRFDCAQKGITLIHSQLNVTQGTVTQGVVTMYDESTVHLRQGDLTSQVSLNFLDAASWVYLHQDNPDELASKLGNILINHVSGVLDNNFRVNQYYQKGAVIRPISPSFSAMKIFSAAAQQGSLAELREDIIYTGASIPEGMDNATSSFILKRGYMATFAINNNGTGKSKVYIASEADLEVDAMDPALQGNISFIRVVPWNWVTKKGTGGFYNQLDAGWFYNWNFTNNPQPNYEYVPMAWGASGALPSALNQMMQKKKTTHVLGFNESDNCEDQSGKFNNLCQPAVAVAYYENLMSLGLRLGTPAPRENGPTGWLQEFSRLAKEKDVRFDFVAVHWYDWGSNPANSPNADPQQIFNRFKAYLENVHRIYKLPIWITEFNANPNRGNAIQAAFLQLALPYLESLDYVERYAYFQPNPQYAQNRVETANYLDANGALTNIGELYKNHVSTASIPEATLECANNLGGLDQPFVSRPTNTLVYEAECGKYIGNQWDILEQAAASNGLYIQGNTNLSGATALARQVHFEFELAGAGTYRAWIRAASVGTGSIRIRIDGREMEQITPFASSSFVWFQVPRFYDLGDGKHRLTIEFPNANILLDQVAITSGPENLDQFVKESGYCIPSTLKWGLEATDYIGFQEAESATRGISWTTETSLNAIGGAYAASEENAVSAEIPEGGDKVLTFNINVDKSDEYEIWAKIQAFHPSATSLWISVDDEPFQKWNNLGNNIYEWYWKKFHYSYGAEDRSFTHFLAVGQHQVKIAIASGHINVDRLAVASKGKLPETVDPNVLLITKNLEFEAEHATILGAATIVNCATSSNGKQVNMFNLNTNGVRFSEIVAEEAGPYKLKVSYMSAALRSFRVIVNGTILGRQNPPVSGAWCFNAGRPAIYEVDVVLKRGINTIDITPFSGDAPFIDKIKLEKATLNGLSLEAETAEFLGTNSLVNCATASNGALVNMGSNAGNGLRYNNLLAPEGKGYLVDVHYISKVDRNMSFSVNGQELPVQTFAATGNWCYEGGTTRVKTVEVNFLQGNNVIEFRPVGTDVPFIDKIVLREAEPMASAMVTPQEETAVAMNSQLADNGLQGFEIYPNPVMSGAPVTLSLPAIKYGRSQVFIQITDATGRVVYAQNLGQGSSRQVTLDKRLGKGLFFVTLMQGSSRSSKKLIVQ</sequence>
<dbReference type="Pfam" id="PF18962">
    <property type="entry name" value="Por_Secre_tail"/>
    <property type="match status" value="1"/>
</dbReference>
<dbReference type="Proteomes" id="UP000765802">
    <property type="component" value="Unassembled WGS sequence"/>
</dbReference>
<dbReference type="InterPro" id="IPR005084">
    <property type="entry name" value="CBM6"/>
</dbReference>
<dbReference type="Gene3D" id="2.60.120.260">
    <property type="entry name" value="Galactose-binding domain-like"/>
    <property type="match status" value="4"/>
</dbReference>
<gene>
    <name evidence="3" type="ORF">BC349_05420</name>
</gene>
<dbReference type="PANTHER" id="PTHR34154:SF3">
    <property type="entry name" value="ALKALI-SENSITIVE LINKAGE PROTEIN 1"/>
    <property type="match status" value="1"/>
</dbReference>
<name>A0ABR7M5U1_9BACT</name>
<dbReference type="EMBL" id="MBUA01000001">
    <property type="protein sequence ID" value="MBC6490393.1"/>
    <property type="molecule type" value="Genomic_DNA"/>
</dbReference>
<accession>A0ABR7M5U1</accession>
<evidence type="ECO:0000313" key="4">
    <source>
        <dbReference type="Proteomes" id="UP000765802"/>
    </source>
</evidence>
<reference evidence="3 4" key="1">
    <citation type="submission" date="2016-07" db="EMBL/GenBank/DDBJ databases">
        <title>Genome analysis of Flavihumibacter stibioxidans YS-17.</title>
        <authorList>
            <person name="Shi K."/>
            <person name="Han Y."/>
            <person name="Wang G."/>
        </authorList>
    </citation>
    <scope>NUCLEOTIDE SEQUENCE [LARGE SCALE GENOMIC DNA]</scope>
    <source>
        <strain evidence="3 4">YS-17</strain>
    </source>
</reference>
<keyword evidence="1" id="KW-0732">Signal</keyword>
<dbReference type="InterPro" id="IPR008979">
    <property type="entry name" value="Galactose-bd-like_sf"/>
</dbReference>
<dbReference type="InterPro" id="IPR053183">
    <property type="entry name" value="ASL1"/>
</dbReference>
<dbReference type="Gene3D" id="3.20.20.80">
    <property type="entry name" value="Glycosidases"/>
    <property type="match status" value="1"/>
</dbReference>
<dbReference type="PANTHER" id="PTHR34154">
    <property type="entry name" value="ALKALI-SENSITIVE LINKAGE PROTEIN 1"/>
    <property type="match status" value="1"/>
</dbReference>
<dbReference type="InterPro" id="IPR024655">
    <property type="entry name" value="Asl1_glyco_hydro_catalytic"/>
</dbReference>
<dbReference type="RefSeq" id="WP_187255699.1">
    <property type="nucleotide sequence ID" value="NZ_JBHULF010000006.1"/>
</dbReference>
<dbReference type="PROSITE" id="PS51175">
    <property type="entry name" value="CBM6"/>
    <property type="match status" value="2"/>
</dbReference>
<dbReference type="NCBIfam" id="TIGR04183">
    <property type="entry name" value="Por_Secre_tail"/>
    <property type="match status" value="1"/>
</dbReference>
<protein>
    <recommendedName>
        <fullName evidence="2">CBM6 domain-containing protein</fullName>
    </recommendedName>
</protein>
<dbReference type="SUPFAM" id="SSF49785">
    <property type="entry name" value="Galactose-binding domain-like"/>
    <property type="match status" value="2"/>
</dbReference>
<evidence type="ECO:0000256" key="1">
    <source>
        <dbReference type="SAM" id="SignalP"/>
    </source>
</evidence>
<feature type="signal peptide" evidence="1">
    <location>
        <begin position="1"/>
        <end position="27"/>
    </location>
</feature>
<feature type="chain" id="PRO_5045242870" description="CBM6 domain-containing protein" evidence="1">
    <location>
        <begin position="28"/>
        <end position="1293"/>
    </location>
</feature>
<dbReference type="SUPFAM" id="SSF51445">
    <property type="entry name" value="(Trans)glycosidases"/>
    <property type="match status" value="1"/>
</dbReference>
<dbReference type="Pfam" id="PF11790">
    <property type="entry name" value="Glyco_hydro_cc"/>
    <property type="match status" value="1"/>
</dbReference>
<dbReference type="InterPro" id="IPR017853">
    <property type="entry name" value="GH"/>
</dbReference>
<dbReference type="CDD" id="cd02795">
    <property type="entry name" value="CBM6-CBM35-CBM36_like"/>
    <property type="match status" value="1"/>
</dbReference>
<feature type="domain" description="CBM6" evidence="2">
    <location>
        <begin position="923"/>
        <end position="1048"/>
    </location>
</feature>
<comment type="caution">
    <text evidence="3">The sequence shown here is derived from an EMBL/GenBank/DDBJ whole genome shotgun (WGS) entry which is preliminary data.</text>
</comment>
<evidence type="ECO:0000313" key="3">
    <source>
        <dbReference type="EMBL" id="MBC6490393.1"/>
    </source>
</evidence>